<gene>
    <name evidence="13" type="ORF">PMAYCL1PPCAC_33098</name>
</gene>
<dbReference type="AlphaFoldDB" id="A0AAN5DGM1"/>
<reference evidence="14" key="1">
    <citation type="submission" date="2022-10" db="EMBL/GenBank/DDBJ databases">
        <title>Genome assembly of Pristionchus species.</title>
        <authorList>
            <person name="Yoshida K."/>
            <person name="Sommer R.J."/>
        </authorList>
    </citation>
    <scope>NUCLEOTIDE SEQUENCE [LARGE SCALE GENOMIC DNA]</scope>
    <source>
        <strain evidence="14">RS5460</strain>
    </source>
</reference>
<evidence type="ECO:0000313" key="14">
    <source>
        <dbReference type="Proteomes" id="UP001328107"/>
    </source>
</evidence>
<evidence type="ECO:0000256" key="4">
    <source>
        <dbReference type="ARBA" id="ARBA00022490"/>
    </source>
</evidence>
<name>A0AAN5DGM1_9BILA</name>
<dbReference type="InterPro" id="IPR000682">
    <property type="entry name" value="PCMT"/>
</dbReference>
<dbReference type="EMBL" id="BTRK01000006">
    <property type="protein sequence ID" value="GMR62903.1"/>
    <property type="molecule type" value="Genomic_DNA"/>
</dbReference>
<comment type="similarity">
    <text evidence="2">Belongs to the methyltransferase superfamily. L-isoaspartyl/D-aspartyl protein methyltransferase family.</text>
</comment>
<dbReference type="SUPFAM" id="SSF53335">
    <property type="entry name" value="S-adenosyl-L-methionine-dependent methyltransferases"/>
    <property type="match status" value="1"/>
</dbReference>
<dbReference type="CDD" id="cd02440">
    <property type="entry name" value="AdoMet_MTases"/>
    <property type="match status" value="1"/>
</dbReference>
<dbReference type="NCBIfam" id="TIGR00080">
    <property type="entry name" value="pimt"/>
    <property type="match status" value="1"/>
</dbReference>
<evidence type="ECO:0000256" key="12">
    <source>
        <dbReference type="ARBA" id="ARBA00042126"/>
    </source>
</evidence>
<dbReference type="GO" id="GO:0005737">
    <property type="term" value="C:cytoplasm"/>
    <property type="evidence" value="ECO:0007669"/>
    <property type="project" value="UniProtKB-SubCell"/>
</dbReference>
<dbReference type="Gene3D" id="3.40.50.150">
    <property type="entry name" value="Vaccinia Virus protein VP39"/>
    <property type="match status" value="1"/>
</dbReference>
<proteinExistence type="inferred from homology"/>
<accession>A0AAN5DGM1</accession>
<comment type="subcellular location">
    <subcellularLocation>
        <location evidence="1">Cytoplasm</location>
    </subcellularLocation>
</comment>
<evidence type="ECO:0000256" key="6">
    <source>
        <dbReference type="ARBA" id="ARBA00022679"/>
    </source>
</evidence>
<evidence type="ECO:0000256" key="2">
    <source>
        <dbReference type="ARBA" id="ARBA00005369"/>
    </source>
</evidence>
<keyword evidence="14" id="KW-1185">Reference proteome</keyword>
<feature type="non-terminal residue" evidence="13">
    <location>
        <position position="220"/>
    </location>
</feature>
<evidence type="ECO:0000256" key="10">
    <source>
        <dbReference type="ARBA" id="ARBA00035815"/>
    </source>
</evidence>
<evidence type="ECO:0000256" key="11">
    <source>
        <dbReference type="ARBA" id="ARBA00040923"/>
    </source>
</evidence>
<keyword evidence="6" id="KW-0808">Transferase</keyword>
<evidence type="ECO:0000256" key="5">
    <source>
        <dbReference type="ARBA" id="ARBA00022603"/>
    </source>
</evidence>
<evidence type="ECO:0000313" key="13">
    <source>
        <dbReference type="EMBL" id="GMR62903.1"/>
    </source>
</evidence>
<comment type="catalytic activity">
    <reaction evidence="10">
        <text>[protein]-L-isoaspartate + S-adenosyl-L-methionine = [protein]-L-isoaspartate alpha-methyl ester + S-adenosyl-L-homocysteine</text>
        <dbReference type="Rhea" id="RHEA:12705"/>
        <dbReference type="Rhea" id="RHEA-COMP:12143"/>
        <dbReference type="Rhea" id="RHEA-COMP:12144"/>
        <dbReference type="ChEBI" id="CHEBI:57856"/>
        <dbReference type="ChEBI" id="CHEBI:59789"/>
        <dbReference type="ChEBI" id="CHEBI:90596"/>
        <dbReference type="ChEBI" id="CHEBI:90598"/>
        <dbReference type="EC" id="2.1.1.77"/>
    </reaction>
    <physiologicalReaction direction="left-to-right" evidence="10">
        <dbReference type="Rhea" id="RHEA:12706"/>
    </physiologicalReaction>
</comment>
<sequence>MAWRSHGRSNAELVHNLRSHGVFTSDRVEAAMLAVDRADFAPFDPYQDSPQGIGYNATITAPHMHAHALQRLEGHLVEGAKALDIGSGSGYLTAAMAVLVGPTGKVVGIEHIRQLVEMSRRNIEKHHADFLRSGRIELITGDGRLGVPIEGGYDAIHVGAAAPSLPMELVRQLADGGRMVIPIGTGHQEFVQVDREGDQFRKKSLHGVIYVPLTSREEQL</sequence>
<evidence type="ECO:0000256" key="9">
    <source>
        <dbReference type="ARBA" id="ARBA00031350"/>
    </source>
</evidence>
<keyword evidence="5" id="KW-0489">Methyltransferase</keyword>
<dbReference type="PANTHER" id="PTHR11579:SF0">
    <property type="entry name" value="PROTEIN-L-ISOASPARTATE(D-ASPARTATE) O-METHYLTRANSFERASE"/>
    <property type="match status" value="1"/>
</dbReference>
<evidence type="ECO:0000256" key="3">
    <source>
        <dbReference type="ARBA" id="ARBA00011890"/>
    </source>
</evidence>
<evidence type="ECO:0000256" key="1">
    <source>
        <dbReference type="ARBA" id="ARBA00004496"/>
    </source>
</evidence>
<comment type="caution">
    <text evidence="13">The sequence shown here is derived from an EMBL/GenBank/DDBJ whole genome shotgun (WGS) entry which is preliminary data.</text>
</comment>
<evidence type="ECO:0000256" key="7">
    <source>
        <dbReference type="ARBA" id="ARBA00022691"/>
    </source>
</evidence>
<dbReference type="Proteomes" id="UP001328107">
    <property type="component" value="Unassembled WGS sequence"/>
</dbReference>
<dbReference type="Pfam" id="PF01135">
    <property type="entry name" value="PCMT"/>
    <property type="match status" value="1"/>
</dbReference>
<dbReference type="GO" id="GO:0032259">
    <property type="term" value="P:methylation"/>
    <property type="evidence" value="ECO:0007669"/>
    <property type="project" value="UniProtKB-KW"/>
</dbReference>
<organism evidence="13 14">
    <name type="scientific">Pristionchus mayeri</name>
    <dbReference type="NCBI Taxonomy" id="1317129"/>
    <lineage>
        <taxon>Eukaryota</taxon>
        <taxon>Metazoa</taxon>
        <taxon>Ecdysozoa</taxon>
        <taxon>Nematoda</taxon>
        <taxon>Chromadorea</taxon>
        <taxon>Rhabditida</taxon>
        <taxon>Rhabditina</taxon>
        <taxon>Diplogasteromorpha</taxon>
        <taxon>Diplogasteroidea</taxon>
        <taxon>Neodiplogasteridae</taxon>
        <taxon>Pristionchus</taxon>
    </lineage>
</organism>
<protein>
    <recommendedName>
        <fullName evidence="11">Protein-L-isoaspartate(D-aspartate) O-methyltransferase</fullName>
        <ecNumber evidence="3">2.1.1.77</ecNumber>
    </recommendedName>
    <alternativeName>
        <fullName evidence="9">L-isoaspartyl protein carboxyl methyltransferase</fullName>
    </alternativeName>
    <alternativeName>
        <fullName evidence="12">Protein L-isoaspartyl/D-aspartyl methyltransferase</fullName>
    </alternativeName>
    <alternativeName>
        <fullName evidence="8">Protein-beta-aspartate methyltransferase</fullName>
    </alternativeName>
</protein>
<keyword evidence="4" id="KW-0963">Cytoplasm</keyword>
<dbReference type="FunFam" id="3.40.50.150:FF:000027">
    <property type="entry name" value="Protein-L-isoaspartate O-methyltransferase"/>
    <property type="match status" value="1"/>
</dbReference>
<dbReference type="GO" id="GO:0004719">
    <property type="term" value="F:protein-L-isoaspartate (D-aspartate) O-methyltransferase activity"/>
    <property type="evidence" value="ECO:0007669"/>
    <property type="project" value="UniProtKB-EC"/>
</dbReference>
<dbReference type="EC" id="2.1.1.77" evidence="3"/>
<dbReference type="PANTHER" id="PTHR11579">
    <property type="entry name" value="PROTEIN-L-ISOASPARTATE O-METHYLTRANSFERASE"/>
    <property type="match status" value="1"/>
</dbReference>
<keyword evidence="7" id="KW-0949">S-adenosyl-L-methionine</keyword>
<dbReference type="InterPro" id="IPR029063">
    <property type="entry name" value="SAM-dependent_MTases_sf"/>
</dbReference>
<evidence type="ECO:0000256" key="8">
    <source>
        <dbReference type="ARBA" id="ARBA00031323"/>
    </source>
</evidence>